<dbReference type="InterPro" id="IPR020843">
    <property type="entry name" value="ER"/>
</dbReference>
<dbReference type="InterPro" id="IPR036291">
    <property type="entry name" value="NAD(P)-bd_dom_sf"/>
</dbReference>
<name>A0A7C8I615_9PLEO</name>
<dbReference type="InterPro" id="IPR013149">
    <property type="entry name" value="ADH-like_C"/>
</dbReference>
<gene>
    <name evidence="2" type="ORF">BDV95DRAFT_443003</name>
</gene>
<evidence type="ECO:0000313" key="3">
    <source>
        <dbReference type="Proteomes" id="UP000481861"/>
    </source>
</evidence>
<dbReference type="Pfam" id="PF08240">
    <property type="entry name" value="ADH_N"/>
    <property type="match status" value="1"/>
</dbReference>
<dbReference type="InterPro" id="IPR013154">
    <property type="entry name" value="ADH-like_N"/>
</dbReference>
<dbReference type="Gene3D" id="3.90.180.10">
    <property type="entry name" value="Medium-chain alcohol dehydrogenases, catalytic domain"/>
    <property type="match status" value="1"/>
</dbReference>
<dbReference type="InterPro" id="IPR052711">
    <property type="entry name" value="Zinc_ADH-like"/>
</dbReference>
<protein>
    <recommendedName>
        <fullName evidence="1">Enoyl reductase (ER) domain-containing protein</fullName>
    </recommendedName>
</protein>
<sequence>AHVLVRIKAAALNARDLMVISRDSASYPGPHAPDLVPCADGAGIVEAVGEGSKWKEGERVIVSPASWLTGGYASEQLLELEQFNSKGAGESQGTLGEYLVVPDEELVRGPAYLSFEDLAAIPAAGATAIHALFHGPKPLKKGQTVLAQGTGGVSCFVIQLAAAFGATVIATSSSDAKLAQARALGATHTINYTTHPTWSAEVQRLTANRGVDHVVDIAGAGTIEQSIASTKLGGVVTLVGFLSESKKTDVVMSVIFRAVTVYGLRMYTVEMIEECVRLMEGRELRPAVEKVWGWGEGEVRGAFEMLREGRAVGKVVVKV</sequence>
<feature type="domain" description="Enoyl reductase (ER)" evidence="1">
    <location>
        <begin position="1"/>
        <end position="317"/>
    </location>
</feature>
<feature type="non-terminal residue" evidence="2">
    <location>
        <position position="319"/>
    </location>
</feature>
<evidence type="ECO:0000259" key="1">
    <source>
        <dbReference type="SMART" id="SM00829"/>
    </source>
</evidence>
<dbReference type="Pfam" id="PF00107">
    <property type="entry name" value="ADH_zinc_N"/>
    <property type="match status" value="1"/>
</dbReference>
<dbReference type="OrthoDB" id="3509362at2759"/>
<comment type="caution">
    <text evidence="2">The sequence shown here is derived from an EMBL/GenBank/DDBJ whole genome shotgun (WGS) entry which is preliminary data.</text>
</comment>
<dbReference type="Proteomes" id="UP000481861">
    <property type="component" value="Unassembled WGS sequence"/>
</dbReference>
<feature type="non-terminal residue" evidence="2">
    <location>
        <position position="1"/>
    </location>
</feature>
<dbReference type="PANTHER" id="PTHR45033">
    <property type="match status" value="1"/>
</dbReference>
<evidence type="ECO:0000313" key="2">
    <source>
        <dbReference type="EMBL" id="KAF2871697.1"/>
    </source>
</evidence>
<dbReference type="Gene3D" id="3.40.50.720">
    <property type="entry name" value="NAD(P)-binding Rossmann-like Domain"/>
    <property type="match status" value="1"/>
</dbReference>
<dbReference type="AlphaFoldDB" id="A0A7C8I615"/>
<dbReference type="InterPro" id="IPR011032">
    <property type="entry name" value="GroES-like_sf"/>
</dbReference>
<organism evidence="2 3">
    <name type="scientific">Massariosphaeria phaeospora</name>
    <dbReference type="NCBI Taxonomy" id="100035"/>
    <lineage>
        <taxon>Eukaryota</taxon>
        <taxon>Fungi</taxon>
        <taxon>Dikarya</taxon>
        <taxon>Ascomycota</taxon>
        <taxon>Pezizomycotina</taxon>
        <taxon>Dothideomycetes</taxon>
        <taxon>Pleosporomycetidae</taxon>
        <taxon>Pleosporales</taxon>
        <taxon>Pleosporales incertae sedis</taxon>
        <taxon>Massariosphaeria</taxon>
    </lineage>
</organism>
<dbReference type="CDD" id="cd08276">
    <property type="entry name" value="MDR7"/>
    <property type="match status" value="1"/>
</dbReference>
<reference evidence="2 3" key="1">
    <citation type="submission" date="2020-01" db="EMBL/GenBank/DDBJ databases">
        <authorList>
            <consortium name="DOE Joint Genome Institute"/>
            <person name="Haridas S."/>
            <person name="Albert R."/>
            <person name="Binder M."/>
            <person name="Bloem J."/>
            <person name="Labutti K."/>
            <person name="Salamov A."/>
            <person name="Andreopoulos B."/>
            <person name="Baker S.E."/>
            <person name="Barry K."/>
            <person name="Bills G."/>
            <person name="Bluhm B.H."/>
            <person name="Cannon C."/>
            <person name="Castanera R."/>
            <person name="Culley D.E."/>
            <person name="Daum C."/>
            <person name="Ezra D."/>
            <person name="Gonzalez J.B."/>
            <person name="Henrissat B."/>
            <person name="Kuo A."/>
            <person name="Liang C."/>
            <person name="Lipzen A."/>
            <person name="Lutzoni F."/>
            <person name="Magnuson J."/>
            <person name="Mondo S."/>
            <person name="Nolan M."/>
            <person name="Ohm R."/>
            <person name="Pangilinan J."/>
            <person name="Park H.-J.H."/>
            <person name="Ramirez L."/>
            <person name="Alfaro M."/>
            <person name="Sun H."/>
            <person name="Tritt A."/>
            <person name="Yoshinaga Y."/>
            <person name="Zwiers L.-H.L."/>
            <person name="Turgeon B.G."/>
            <person name="Goodwin S.B."/>
            <person name="Spatafora J.W."/>
            <person name="Crous P.W."/>
            <person name="Grigoriev I.V."/>
        </authorList>
    </citation>
    <scope>NUCLEOTIDE SEQUENCE [LARGE SCALE GENOMIC DNA]</scope>
    <source>
        <strain evidence="2 3">CBS 611.86</strain>
    </source>
</reference>
<dbReference type="GO" id="GO:0016491">
    <property type="term" value="F:oxidoreductase activity"/>
    <property type="evidence" value="ECO:0007669"/>
    <property type="project" value="InterPro"/>
</dbReference>
<dbReference type="PANTHER" id="PTHR45033:SF2">
    <property type="entry name" value="ZINC-TYPE ALCOHOL DEHYDROGENASE-LIKE PROTEIN C1773.06C"/>
    <property type="match status" value="1"/>
</dbReference>
<dbReference type="SUPFAM" id="SSF51735">
    <property type="entry name" value="NAD(P)-binding Rossmann-fold domains"/>
    <property type="match status" value="1"/>
</dbReference>
<dbReference type="EMBL" id="JAADJZ010000011">
    <property type="protein sequence ID" value="KAF2871697.1"/>
    <property type="molecule type" value="Genomic_DNA"/>
</dbReference>
<proteinExistence type="predicted"/>
<dbReference type="SUPFAM" id="SSF50129">
    <property type="entry name" value="GroES-like"/>
    <property type="match status" value="1"/>
</dbReference>
<accession>A0A7C8I615</accession>
<dbReference type="SMART" id="SM00829">
    <property type="entry name" value="PKS_ER"/>
    <property type="match status" value="1"/>
</dbReference>
<keyword evidence="3" id="KW-1185">Reference proteome</keyword>